<keyword evidence="1" id="KW-1133">Transmembrane helix</keyword>
<keyword evidence="1" id="KW-0472">Membrane</keyword>
<comment type="caution">
    <text evidence="2">The sequence shown here is derived from an EMBL/GenBank/DDBJ whole genome shotgun (WGS) entry which is preliminary data.</text>
</comment>
<reference evidence="2 3" key="1">
    <citation type="submission" date="2019-10" db="EMBL/GenBank/DDBJ databases">
        <title>Dictyobacter vulcani sp. nov., within the class Ktedonobacteria, isolated from soil of volcanic Mt. Zao.</title>
        <authorList>
            <person name="Zheng Y."/>
            <person name="Wang C.M."/>
            <person name="Sakai Y."/>
            <person name="Abe K."/>
            <person name="Yokota A."/>
            <person name="Yabe S."/>
        </authorList>
    </citation>
    <scope>NUCLEOTIDE SEQUENCE [LARGE SCALE GENOMIC DNA]</scope>
    <source>
        <strain evidence="2 3">W12</strain>
    </source>
</reference>
<keyword evidence="3" id="KW-1185">Reference proteome</keyword>
<organism evidence="2 3">
    <name type="scientific">Dictyobacter vulcani</name>
    <dbReference type="NCBI Taxonomy" id="2607529"/>
    <lineage>
        <taxon>Bacteria</taxon>
        <taxon>Bacillati</taxon>
        <taxon>Chloroflexota</taxon>
        <taxon>Ktedonobacteria</taxon>
        <taxon>Ktedonobacterales</taxon>
        <taxon>Dictyobacteraceae</taxon>
        <taxon>Dictyobacter</taxon>
    </lineage>
</organism>
<accession>A0A5J4KZW9</accession>
<evidence type="ECO:0000256" key="1">
    <source>
        <dbReference type="SAM" id="Phobius"/>
    </source>
</evidence>
<dbReference type="AlphaFoldDB" id="A0A5J4KZW9"/>
<gene>
    <name evidence="2" type="ORF">KDW_49380</name>
</gene>
<proteinExistence type="predicted"/>
<name>A0A5J4KZW9_9CHLR</name>
<dbReference type="Proteomes" id="UP000326912">
    <property type="component" value="Unassembled WGS sequence"/>
</dbReference>
<sequence length="135" mass="15724">MSQPQKITFFILLALWVISLLFFWKWWLQPEHVVTQTGMIINSLVLLWSTVLPGSYFFFVARMREPDPSLPLPERHVAIVVTKAPSELWAIVEKTLRAMKAQNFSRPFDVWLADEDPSEEICSTRTKIIFNKTIS</sequence>
<dbReference type="EMBL" id="BKZW01000002">
    <property type="protein sequence ID" value="GER90776.1"/>
    <property type="molecule type" value="Genomic_DNA"/>
</dbReference>
<feature type="transmembrane region" description="Helical" evidence="1">
    <location>
        <begin position="39"/>
        <end position="59"/>
    </location>
</feature>
<protein>
    <submittedName>
        <fullName evidence="2">Uncharacterized protein</fullName>
    </submittedName>
</protein>
<evidence type="ECO:0000313" key="2">
    <source>
        <dbReference type="EMBL" id="GER90776.1"/>
    </source>
</evidence>
<feature type="transmembrane region" description="Helical" evidence="1">
    <location>
        <begin position="7"/>
        <end position="27"/>
    </location>
</feature>
<evidence type="ECO:0000313" key="3">
    <source>
        <dbReference type="Proteomes" id="UP000326912"/>
    </source>
</evidence>
<dbReference type="RefSeq" id="WP_151758469.1">
    <property type="nucleotide sequence ID" value="NZ_BKZW01000002.1"/>
</dbReference>
<keyword evidence="1" id="KW-0812">Transmembrane</keyword>